<dbReference type="PANTHER" id="PTHR45436:SF5">
    <property type="entry name" value="SENSOR HISTIDINE KINASE TRCS"/>
    <property type="match status" value="1"/>
</dbReference>
<keyword evidence="6" id="KW-0812">Transmembrane</keyword>
<protein>
    <recommendedName>
        <fullName evidence="3">histidine kinase</fullName>
        <ecNumber evidence="3">2.7.13.3</ecNumber>
    </recommendedName>
</protein>
<dbReference type="PRINTS" id="PR00344">
    <property type="entry name" value="BCTRLSENSOR"/>
</dbReference>
<dbReference type="InterPro" id="IPR036097">
    <property type="entry name" value="HisK_dim/P_sf"/>
</dbReference>
<dbReference type="CDD" id="cd00082">
    <property type="entry name" value="HisKA"/>
    <property type="match status" value="1"/>
</dbReference>
<evidence type="ECO:0000256" key="7">
    <source>
        <dbReference type="ARBA" id="ARBA00022777"/>
    </source>
</evidence>
<dbReference type="AlphaFoldDB" id="A0A852ZKZ9"/>
<name>A0A852ZKZ9_9ACTN</name>
<dbReference type="SMART" id="SM00388">
    <property type="entry name" value="HisKA"/>
    <property type="match status" value="1"/>
</dbReference>
<dbReference type="EMBL" id="JACBZD010000001">
    <property type="protein sequence ID" value="NYI03083.1"/>
    <property type="molecule type" value="Genomic_DNA"/>
</dbReference>
<feature type="compositionally biased region" description="Basic and acidic residues" evidence="11">
    <location>
        <begin position="532"/>
        <end position="541"/>
    </location>
</feature>
<evidence type="ECO:0000256" key="8">
    <source>
        <dbReference type="ARBA" id="ARBA00022989"/>
    </source>
</evidence>
<dbReference type="InterPro" id="IPR005467">
    <property type="entry name" value="His_kinase_dom"/>
</dbReference>
<feature type="domain" description="Histidine kinase" evidence="13">
    <location>
        <begin position="279"/>
        <end position="502"/>
    </location>
</feature>
<evidence type="ECO:0000256" key="5">
    <source>
        <dbReference type="ARBA" id="ARBA00022679"/>
    </source>
</evidence>
<dbReference type="CDD" id="cd00075">
    <property type="entry name" value="HATPase"/>
    <property type="match status" value="1"/>
</dbReference>
<organism evidence="15 16">
    <name type="scientific">Allostreptomyces psammosilenae</name>
    <dbReference type="NCBI Taxonomy" id="1892865"/>
    <lineage>
        <taxon>Bacteria</taxon>
        <taxon>Bacillati</taxon>
        <taxon>Actinomycetota</taxon>
        <taxon>Actinomycetes</taxon>
        <taxon>Kitasatosporales</taxon>
        <taxon>Streptomycetaceae</taxon>
        <taxon>Allostreptomyces</taxon>
    </lineage>
</organism>
<keyword evidence="7 15" id="KW-0418">Kinase</keyword>
<dbReference type="InterPro" id="IPR004358">
    <property type="entry name" value="Sig_transdc_His_kin-like_C"/>
</dbReference>
<evidence type="ECO:0000256" key="4">
    <source>
        <dbReference type="ARBA" id="ARBA00022553"/>
    </source>
</evidence>
<dbReference type="SUPFAM" id="SSF158472">
    <property type="entry name" value="HAMP domain-like"/>
    <property type="match status" value="1"/>
</dbReference>
<dbReference type="SMART" id="SM00304">
    <property type="entry name" value="HAMP"/>
    <property type="match status" value="1"/>
</dbReference>
<dbReference type="InterPro" id="IPR003594">
    <property type="entry name" value="HATPase_dom"/>
</dbReference>
<feature type="compositionally biased region" description="Pro residues" evidence="11">
    <location>
        <begin position="510"/>
        <end position="523"/>
    </location>
</feature>
<dbReference type="InterPro" id="IPR003660">
    <property type="entry name" value="HAMP_dom"/>
</dbReference>
<keyword evidence="5" id="KW-0808">Transferase</keyword>
<comment type="caution">
    <text evidence="15">The sequence shown here is derived from an EMBL/GenBank/DDBJ whole genome shotgun (WGS) entry which is preliminary data.</text>
</comment>
<evidence type="ECO:0000256" key="1">
    <source>
        <dbReference type="ARBA" id="ARBA00000085"/>
    </source>
</evidence>
<comment type="catalytic activity">
    <reaction evidence="1">
        <text>ATP + protein L-histidine = ADP + protein N-phospho-L-histidine.</text>
        <dbReference type="EC" id="2.7.13.3"/>
    </reaction>
</comment>
<evidence type="ECO:0000259" key="13">
    <source>
        <dbReference type="PROSITE" id="PS50109"/>
    </source>
</evidence>
<dbReference type="Gene3D" id="6.10.340.10">
    <property type="match status" value="1"/>
</dbReference>
<reference evidence="15 16" key="1">
    <citation type="submission" date="2020-07" db="EMBL/GenBank/DDBJ databases">
        <title>Sequencing the genomes of 1000 actinobacteria strains.</title>
        <authorList>
            <person name="Klenk H.-P."/>
        </authorList>
    </citation>
    <scope>NUCLEOTIDE SEQUENCE [LARGE SCALE GENOMIC DNA]</scope>
    <source>
        <strain evidence="15 16">DSM 42178</strain>
    </source>
</reference>
<feature type="region of interest" description="Disordered" evidence="11">
    <location>
        <begin position="502"/>
        <end position="541"/>
    </location>
</feature>
<evidence type="ECO:0000256" key="12">
    <source>
        <dbReference type="SAM" id="SignalP"/>
    </source>
</evidence>
<evidence type="ECO:0000313" key="16">
    <source>
        <dbReference type="Proteomes" id="UP000567795"/>
    </source>
</evidence>
<evidence type="ECO:0000259" key="14">
    <source>
        <dbReference type="PROSITE" id="PS50885"/>
    </source>
</evidence>
<dbReference type="CDD" id="cd06225">
    <property type="entry name" value="HAMP"/>
    <property type="match status" value="1"/>
</dbReference>
<dbReference type="EC" id="2.7.13.3" evidence="3"/>
<dbReference type="GO" id="GO:0005886">
    <property type="term" value="C:plasma membrane"/>
    <property type="evidence" value="ECO:0007669"/>
    <property type="project" value="UniProtKB-SubCell"/>
</dbReference>
<feature type="chain" id="PRO_5032788763" description="histidine kinase" evidence="12">
    <location>
        <begin position="32"/>
        <end position="541"/>
    </location>
</feature>
<feature type="signal peptide" evidence="12">
    <location>
        <begin position="1"/>
        <end position="31"/>
    </location>
</feature>
<keyword evidence="10" id="KW-0472">Membrane</keyword>
<dbReference type="PROSITE" id="PS50109">
    <property type="entry name" value="HIS_KIN"/>
    <property type="match status" value="1"/>
</dbReference>
<proteinExistence type="predicted"/>
<evidence type="ECO:0000256" key="11">
    <source>
        <dbReference type="SAM" id="MobiDB-lite"/>
    </source>
</evidence>
<comment type="subcellular location">
    <subcellularLocation>
        <location evidence="2">Cell membrane</location>
    </subcellularLocation>
</comment>
<dbReference type="Pfam" id="PF00512">
    <property type="entry name" value="HisKA"/>
    <property type="match status" value="1"/>
</dbReference>
<dbReference type="SUPFAM" id="SSF55874">
    <property type="entry name" value="ATPase domain of HSP90 chaperone/DNA topoisomerase II/histidine kinase"/>
    <property type="match status" value="1"/>
</dbReference>
<evidence type="ECO:0000256" key="10">
    <source>
        <dbReference type="ARBA" id="ARBA00023136"/>
    </source>
</evidence>
<evidence type="ECO:0000256" key="2">
    <source>
        <dbReference type="ARBA" id="ARBA00004236"/>
    </source>
</evidence>
<gene>
    <name evidence="15" type="ORF">FHU37_000026</name>
</gene>
<evidence type="ECO:0000256" key="6">
    <source>
        <dbReference type="ARBA" id="ARBA00022692"/>
    </source>
</evidence>
<dbReference type="PANTHER" id="PTHR45436">
    <property type="entry name" value="SENSOR HISTIDINE KINASE YKOH"/>
    <property type="match status" value="1"/>
</dbReference>
<evidence type="ECO:0000313" key="15">
    <source>
        <dbReference type="EMBL" id="NYI03083.1"/>
    </source>
</evidence>
<dbReference type="Proteomes" id="UP000567795">
    <property type="component" value="Unassembled WGS sequence"/>
</dbReference>
<evidence type="ECO:0000256" key="3">
    <source>
        <dbReference type="ARBA" id="ARBA00012438"/>
    </source>
</evidence>
<dbReference type="SUPFAM" id="SSF47384">
    <property type="entry name" value="Homodimeric domain of signal transducing histidine kinase"/>
    <property type="match status" value="1"/>
</dbReference>
<dbReference type="PROSITE" id="PS51257">
    <property type="entry name" value="PROKAR_LIPOPROTEIN"/>
    <property type="match status" value="1"/>
</dbReference>
<feature type="region of interest" description="Disordered" evidence="11">
    <location>
        <begin position="64"/>
        <end position="87"/>
    </location>
</feature>
<dbReference type="RefSeq" id="WP_179812202.1">
    <property type="nucleotide sequence ID" value="NZ_JACBZD010000001.1"/>
</dbReference>
<dbReference type="Gene3D" id="1.10.287.130">
    <property type="match status" value="1"/>
</dbReference>
<keyword evidence="12" id="KW-0732">Signal</keyword>
<dbReference type="PROSITE" id="PS50885">
    <property type="entry name" value="HAMP"/>
    <property type="match status" value="1"/>
</dbReference>
<sequence length="541" mass="57960">MRVRLLGLLIFLMACVLLALGVPLAASQAAAQQQRVVVDRLDDTARFAGLALYSVPAAKAGDVGRWPATGSTDPDGTGAMEGTDDQDAARRIATLRDELRRYGELYGIRAGIFDRNQQPVAISDDGYRVSDDPLVQRAFGEALSGRRSHDPPQVWPWQDDYLVVASPVVRDGDVVAVVLTESPTDGMRARVRDGWLVLAAGESVAMLAAVALAVQLTRWVLRPVRVLDATAHRIATGRFAARVPPSGGPPELRRLTRAFNEMADHVEDAFERQRAFVADASHQLRNPLAALMLRIEVLGMDLPPHSEEEFAKVREEYRRLARVVDDILGLATAEGSTRPLRPTDVAELVAERLHAWEPAAADARVRLLPHPPEPAAGAAAPDDAGPVPPALLDAVAFGSALDAVLDNAVKYTPAGSEVRVWVDARDGRVRVTVADSGPGLSEEEIGRAGDRFWRSPRHQNTDGSGLGLSIARALLVGCGGGLDVTHNTPHGLRVTLWAPRAERPVKRRPPAPVPPPAPAPGLPAEPAGAAPERGDQGLTDR</sequence>
<dbReference type="SMART" id="SM00387">
    <property type="entry name" value="HATPase_c"/>
    <property type="match status" value="1"/>
</dbReference>
<dbReference type="Pfam" id="PF02518">
    <property type="entry name" value="HATPase_c"/>
    <property type="match status" value="1"/>
</dbReference>
<dbReference type="GO" id="GO:0000155">
    <property type="term" value="F:phosphorelay sensor kinase activity"/>
    <property type="evidence" value="ECO:0007669"/>
    <property type="project" value="InterPro"/>
</dbReference>
<dbReference type="InterPro" id="IPR003661">
    <property type="entry name" value="HisK_dim/P_dom"/>
</dbReference>
<feature type="domain" description="HAMP" evidence="14">
    <location>
        <begin position="218"/>
        <end position="271"/>
    </location>
</feature>
<keyword evidence="9" id="KW-0902">Two-component regulatory system</keyword>
<dbReference type="Pfam" id="PF00672">
    <property type="entry name" value="HAMP"/>
    <property type="match status" value="1"/>
</dbReference>
<dbReference type="Gene3D" id="3.30.565.10">
    <property type="entry name" value="Histidine kinase-like ATPase, C-terminal domain"/>
    <property type="match status" value="1"/>
</dbReference>
<dbReference type="InterPro" id="IPR036890">
    <property type="entry name" value="HATPase_C_sf"/>
</dbReference>
<dbReference type="InterPro" id="IPR050428">
    <property type="entry name" value="TCS_sensor_his_kinase"/>
</dbReference>
<keyword evidence="8" id="KW-1133">Transmembrane helix</keyword>
<accession>A0A852ZKZ9</accession>
<keyword evidence="16" id="KW-1185">Reference proteome</keyword>
<evidence type="ECO:0000256" key="9">
    <source>
        <dbReference type="ARBA" id="ARBA00023012"/>
    </source>
</evidence>
<keyword evidence="4" id="KW-0597">Phosphoprotein</keyword>